<dbReference type="InterPro" id="IPR020992">
    <property type="entry name" value="Tail_Prtase_C"/>
</dbReference>
<dbReference type="InterPro" id="IPR004447">
    <property type="entry name" value="Peptidase_S41A"/>
</dbReference>
<dbReference type="Pfam" id="PF17804">
    <property type="entry name" value="TSP_NTD"/>
    <property type="match status" value="1"/>
</dbReference>
<dbReference type="AlphaFoldDB" id="A0A6S6TY80"/>
<dbReference type="Pfam" id="PF03572">
    <property type="entry name" value="Peptidase_S41"/>
    <property type="match status" value="1"/>
</dbReference>
<dbReference type="GO" id="GO:0006508">
    <property type="term" value="P:proteolysis"/>
    <property type="evidence" value="ECO:0007669"/>
    <property type="project" value="UniProtKB-KW"/>
</dbReference>
<reference evidence="8" key="1">
    <citation type="submission" date="2020-01" db="EMBL/GenBank/DDBJ databases">
        <authorList>
            <person name="Meier V. D."/>
            <person name="Meier V D."/>
        </authorList>
    </citation>
    <scope>NUCLEOTIDE SEQUENCE</scope>
    <source>
        <strain evidence="8">HLG_WM_MAG_07</strain>
    </source>
</reference>
<keyword evidence="4 5" id="KW-0720">Serine protease</keyword>
<dbReference type="SMART" id="SM00228">
    <property type="entry name" value="PDZ"/>
    <property type="match status" value="1"/>
</dbReference>
<dbReference type="Gene3D" id="2.30.42.10">
    <property type="match status" value="1"/>
</dbReference>
<dbReference type="PANTHER" id="PTHR32060">
    <property type="entry name" value="TAIL-SPECIFIC PROTEASE"/>
    <property type="match status" value="1"/>
</dbReference>
<dbReference type="SUPFAM" id="SSF50156">
    <property type="entry name" value="PDZ domain-like"/>
    <property type="match status" value="1"/>
</dbReference>
<evidence type="ECO:0000256" key="6">
    <source>
        <dbReference type="SAM" id="SignalP"/>
    </source>
</evidence>
<dbReference type="CDD" id="cd06782">
    <property type="entry name" value="cpPDZ_CPP-like"/>
    <property type="match status" value="1"/>
</dbReference>
<feature type="chain" id="PRO_5027774451" evidence="6">
    <location>
        <begin position="28"/>
        <end position="724"/>
    </location>
</feature>
<dbReference type="InterPro" id="IPR029045">
    <property type="entry name" value="ClpP/crotonase-like_dom_sf"/>
</dbReference>
<dbReference type="NCBIfam" id="TIGR00225">
    <property type="entry name" value="prc"/>
    <property type="match status" value="1"/>
</dbReference>
<dbReference type="FunFam" id="3.90.226.10:FF:000090">
    <property type="entry name" value="Tail-specific protease"/>
    <property type="match status" value="1"/>
</dbReference>
<dbReference type="Pfam" id="PF00595">
    <property type="entry name" value="PDZ"/>
    <property type="match status" value="1"/>
</dbReference>
<protein>
    <submittedName>
        <fullName evidence="8">Tail-specific protease (EC)</fullName>
        <ecNumber evidence="8">3.4.21.102</ecNumber>
    </submittedName>
</protein>
<feature type="signal peptide" evidence="6">
    <location>
        <begin position="1"/>
        <end position="27"/>
    </location>
</feature>
<dbReference type="GO" id="GO:0004252">
    <property type="term" value="F:serine-type endopeptidase activity"/>
    <property type="evidence" value="ECO:0007669"/>
    <property type="project" value="UniProtKB-EC"/>
</dbReference>
<feature type="domain" description="PDZ" evidence="7">
    <location>
        <begin position="244"/>
        <end position="315"/>
    </location>
</feature>
<dbReference type="InterPro" id="IPR036034">
    <property type="entry name" value="PDZ_sf"/>
</dbReference>
<evidence type="ECO:0000256" key="2">
    <source>
        <dbReference type="ARBA" id="ARBA00022670"/>
    </source>
</evidence>
<dbReference type="SMART" id="SM00245">
    <property type="entry name" value="TSPc"/>
    <property type="match status" value="1"/>
</dbReference>
<dbReference type="EC" id="3.4.21.102" evidence="8"/>
<organism evidence="8">
    <name type="scientific">uncultured Thiotrichaceae bacterium</name>
    <dbReference type="NCBI Taxonomy" id="298394"/>
    <lineage>
        <taxon>Bacteria</taxon>
        <taxon>Pseudomonadati</taxon>
        <taxon>Pseudomonadota</taxon>
        <taxon>Gammaproteobacteria</taxon>
        <taxon>Thiotrichales</taxon>
        <taxon>Thiotrichaceae</taxon>
        <taxon>environmental samples</taxon>
    </lineage>
</organism>
<evidence type="ECO:0000256" key="4">
    <source>
        <dbReference type="ARBA" id="ARBA00022825"/>
    </source>
</evidence>
<dbReference type="EMBL" id="CACVAY010000103">
    <property type="protein sequence ID" value="CAA6821068.1"/>
    <property type="molecule type" value="Genomic_DNA"/>
</dbReference>
<dbReference type="PANTHER" id="PTHR32060:SF22">
    <property type="entry name" value="CARBOXYL-TERMINAL-PROCESSING PEPTIDASE 3, CHLOROPLASTIC"/>
    <property type="match status" value="1"/>
</dbReference>
<name>A0A6S6TY80_9GAMM</name>
<dbReference type="InterPro" id="IPR040573">
    <property type="entry name" value="TSP_N"/>
</dbReference>
<evidence type="ECO:0000256" key="3">
    <source>
        <dbReference type="ARBA" id="ARBA00022801"/>
    </source>
</evidence>
<dbReference type="GO" id="GO:0007165">
    <property type="term" value="P:signal transduction"/>
    <property type="evidence" value="ECO:0007669"/>
    <property type="project" value="TreeGrafter"/>
</dbReference>
<dbReference type="InterPro" id="IPR001478">
    <property type="entry name" value="PDZ"/>
</dbReference>
<dbReference type="PROSITE" id="PS50106">
    <property type="entry name" value="PDZ"/>
    <property type="match status" value="1"/>
</dbReference>
<keyword evidence="2 5" id="KW-0645">Protease</keyword>
<dbReference type="InterPro" id="IPR005151">
    <property type="entry name" value="Tail-specific_protease"/>
</dbReference>
<evidence type="ECO:0000256" key="1">
    <source>
        <dbReference type="ARBA" id="ARBA00009179"/>
    </source>
</evidence>
<dbReference type="Gene3D" id="3.90.226.10">
    <property type="entry name" value="2-enoyl-CoA Hydratase, Chain A, domain 1"/>
    <property type="match status" value="1"/>
</dbReference>
<dbReference type="CDD" id="cd07560">
    <property type="entry name" value="Peptidase_S41_CPP"/>
    <property type="match status" value="1"/>
</dbReference>
<sequence length="724" mass="81297">MINHKSILATAILLLPLFSVSSCYGNAQNNTTAVAEEPSNETLTPRHGYELRTIDQLLGKYHLKKFTLNDSFSLKIWDSYIEQLDPNRIYFTQKDIDALSKHKNQFDEYIESGNTTAALEIFNVYKKRVKERSVFAVKRVKEPFNFALNESYVIDRAEEKWAADTQALNDLWRKRIKNDLISLKLADDKEKDPIESLTQRYSNLAKRTTQLKQNEVFQIIANSFAGALEPHTSYFSPRASEEFNIQMRLSLDGIGAVLRTEDDYTKIVSIVPGGPADKVGVLKAGDYITGIAQGTGKPVKEVIGMRLSDVVNLIRGKKNTTVELTFLPGASGIHGKARKVSIVRDKVKLEHQAASKRIIDVNTEIGKSKIGVIDLPSFYIDFEARARGDKDFRSTTRDVEKLLSELRDKDKVDGVVIDLRGNGGGSLSEVISLTGLFIDEGPVVQVRDSENRKLVQDDTYPGIAYDGPIAVMVDRGSASASEIFAGAIKDYDRGIVIGETTFGKGTVQTILPIGSGSTMFSGFKRESLGQVKITTAQFFRVNGESTQYRGVEPDITWPIPEQPEDFGERSLKNAIDWTSVDKAPFRKYPKAIHPSVLDQERKISTNRIHQDEKFLAMIDKLKLLTDAGKEKRISLSLETRKKKREEFNHKLLTAENKIRKADKLSVYASIKQMQDEQSARSDDIFNKEEQPVDPFLKETANILSDIRYLSSIDQLTKSKSVSQF</sequence>
<gene>
    <name evidence="8" type="ORF">HELGO_WM6014</name>
</gene>
<accession>A0A6S6TY80</accession>
<evidence type="ECO:0000313" key="8">
    <source>
        <dbReference type="EMBL" id="CAA6821068.1"/>
    </source>
</evidence>
<evidence type="ECO:0000256" key="5">
    <source>
        <dbReference type="RuleBase" id="RU004404"/>
    </source>
</evidence>
<evidence type="ECO:0000259" key="7">
    <source>
        <dbReference type="PROSITE" id="PS50106"/>
    </source>
</evidence>
<dbReference type="GO" id="GO:0030288">
    <property type="term" value="C:outer membrane-bounded periplasmic space"/>
    <property type="evidence" value="ECO:0007669"/>
    <property type="project" value="TreeGrafter"/>
</dbReference>
<keyword evidence="3 5" id="KW-0378">Hydrolase</keyword>
<keyword evidence="6" id="KW-0732">Signal</keyword>
<dbReference type="SUPFAM" id="SSF52096">
    <property type="entry name" value="ClpP/crotonase"/>
    <property type="match status" value="1"/>
</dbReference>
<proteinExistence type="inferred from homology"/>
<comment type="similarity">
    <text evidence="1 5">Belongs to the peptidase S41A family.</text>
</comment>
<dbReference type="PROSITE" id="PS51257">
    <property type="entry name" value="PROKAR_LIPOPROTEIN"/>
    <property type="match status" value="1"/>
</dbReference>
<dbReference type="Pfam" id="PF11818">
    <property type="entry name" value="DUF3340"/>
    <property type="match status" value="1"/>
</dbReference>